<organism evidence="1 2">
    <name type="scientific">Streptomyces canarius</name>
    <dbReference type="NCBI Taxonomy" id="285453"/>
    <lineage>
        <taxon>Bacteria</taxon>
        <taxon>Bacillati</taxon>
        <taxon>Actinomycetota</taxon>
        <taxon>Actinomycetes</taxon>
        <taxon>Kitasatosporales</taxon>
        <taxon>Streptomycetaceae</taxon>
        <taxon>Streptomyces</taxon>
    </lineage>
</organism>
<dbReference type="EMBL" id="BMVN01000037">
    <property type="protein sequence ID" value="GHA56340.1"/>
    <property type="molecule type" value="Genomic_DNA"/>
</dbReference>
<proteinExistence type="predicted"/>
<accession>A0ABQ3D3X8</accession>
<dbReference type="RefSeq" id="WP_229917599.1">
    <property type="nucleotide sequence ID" value="NZ_BMVN01000037.1"/>
</dbReference>
<name>A0ABQ3D3X8_9ACTN</name>
<dbReference type="SUPFAM" id="SSF63825">
    <property type="entry name" value="YWTD domain"/>
    <property type="match status" value="1"/>
</dbReference>
<comment type="caution">
    <text evidence="1">The sequence shown here is derived from an EMBL/GenBank/DDBJ whole genome shotgun (WGS) entry which is preliminary data.</text>
</comment>
<gene>
    <name evidence="1" type="ORF">GCM10010345_71000</name>
</gene>
<protein>
    <recommendedName>
        <fullName evidence="3">Secreted protein</fullName>
    </recommendedName>
</protein>
<keyword evidence="2" id="KW-1185">Reference proteome</keyword>
<evidence type="ECO:0008006" key="3">
    <source>
        <dbReference type="Google" id="ProtNLM"/>
    </source>
</evidence>
<reference evidence="2" key="1">
    <citation type="journal article" date="2019" name="Int. J. Syst. Evol. Microbiol.">
        <title>The Global Catalogue of Microorganisms (GCM) 10K type strain sequencing project: providing services to taxonomists for standard genome sequencing and annotation.</title>
        <authorList>
            <consortium name="The Broad Institute Genomics Platform"/>
            <consortium name="The Broad Institute Genome Sequencing Center for Infectious Disease"/>
            <person name="Wu L."/>
            <person name="Ma J."/>
        </authorList>
    </citation>
    <scope>NUCLEOTIDE SEQUENCE [LARGE SCALE GENOMIC DNA]</scope>
    <source>
        <strain evidence="2">JCM 4733</strain>
    </source>
</reference>
<sequence length="395" mass="43991">MAVAPLAAAAGELLPSPAAYAAETARRLDPGDTWQRYWAVIQRLNDRAARQGDRVGLWRVPTNEIVRSSPQYTGTRISRVPYPAGRPSDPRRVPRLKTGFRWEGPDFLTPNWRPQGITSNYDAFGGSPGDTVLLVSWDAHPGARSEGTRISLVHVPASGPVRYWHALLAEPVMQGRDPGFRAVHVHAGGLVWYGKWLYVTDTRVGLRVFNLENMLRVRTAARNQGRFGFQDGYYSADGYAYVLPQVLTYRDRAGGFTYSQVSLDRSQATHRLVVSEWSQDGHRPRIARWPLNPRTGLLARGTSGVPIVYPGPRSVQGAVSVRGRYYLNVGHGVSGNGELRSWRPAGTTWELPPGPEDLSYDARGDVLWTLGEYAPGDDDTHPGKYRTRYVYALKR</sequence>
<dbReference type="Proteomes" id="UP000653644">
    <property type="component" value="Unassembled WGS sequence"/>
</dbReference>
<evidence type="ECO:0000313" key="2">
    <source>
        <dbReference type="Proteomes" id="UP000653644"/>
    </source>
</evidence>
<evidence type="ECO:0000313" key="1">
    <source>
        <dbReference type="EMBL" id="GHA56340.1"/>
    </source>
</evidence>